<keyword evidence="1" id="KW-1133">Transmembrane helix</keyword>
<organism evidence="2 3">
    <name type="scientific">Streptomyces marianii</name>
    <dbReference type="NCBI Taxonomy" id="1817406"/>
    <lineage>
        <taxon>Bacteria</taxon>
        <taxon>Bacillati</taxon>
        <taxon>Actinomycetota</taxon>
        <taxon>Actinomycetes</taxon>
        <taxon>Kitasatosporales</taxon>
        <taxon>Streptomycetaceae</taxon>
        <taxon>Streptomyces</taxon>
    </lineage>
</organism>
<evidence type="ECO:0000313" key="3">
    <source>
        <dbReference type="Proteomes" id="UP000305921"/>
    </source>
</evidence>
<sequence>MYWYGHGPGGWFIALMVVGTAAFLILLLLGVYFLARRTGEGGAPSGGTERRWAGRADSPRRAEEILAERYAHGDIDDEEYRRRSETLRSLDRPTHQG</sequence>
<gene>
    <name evidence="2" type="ORF">FEF34_35960</name>
</gene>
<evidence type="ECO:0000313" key="2">
    <source>
        <dbReference type="EMBL" id="TLQ47623.1"/>
    </source>
</evidence>
<dbReference type="AlphaFoldDB" id="A0A5R9EIF8"/>
<accession>A0A5R9EIF8</accession>
<name>A0A5R9EIF8_9ACTN</name>
<comment type="caution">
    <text evidence="2">The sequence shown here is derived from an EMBL/GenBank/DDBJ whole genome shotgun (WGS) entry which is preliminary data.</text>
</comment>
<evidence type="ECO:0000256" key="1">
    <source>
        <dbReference type="SAM" id="Phobius"/>
    </source>
</evidence>
<keyword evidence="3" id="KW-1185">Reference proteome</keyword>
<proteinExistence type="predicted"/>
<dbReference type="Proteomes" id="UP000305921">
    <property type="component" value="Unassembled WGS sequence"/>
</dbReference>
<protein>
    <submittedName>
        <fullName evidence="2">Uncharacterized protein</fullName>
    </submittedName>
</protein>
<dbReference type="EMBL" id="VAWE01000001">
    <property type="protein sequence ID" value="TLQ47623.1"/>
    <property type="molecule type" value="Genomic_DNA"/>
</dbReference>
<dbReference type="OrthoDB" id="3748887at2"/>
<keyword evidence="1" id="KW-0472">Membrane</keyword>
<feature type="transmembrane region" description="Helical" evidence="1">
    <location>
        <begin position="12"/>
        <end position="35"/>
    </location>
</feature>
<keyword evidence="1" id="KW-0812">Transmembrane</keyword>
<dbReference type="RefSeq" id="WP_138056898.1">
    <property type="nucleotide sequence ID" value="NZ_VAWE01000001.1"/>
</dbReference>
<reference evidence="2 3" key="1">
    <citation type="submission" date="2019-05" db="EMBL/GenBank/DDBJ databases">
        <title>Streptomyces marianii sp. nov., a novel marine actinomycete from southern coast of India.</title>
        <authorList>
            <person name="Iniyan A.M."/>
            <person name="Wink J."/>
            <person name="Ramprasad E."/>
            <person name="Ramana C.V."/>
            <person name="Bunk B."/>
            <person name="Sproer C."/>
            <person name="Joseph F.-J.R.S."/>
            <person name="Vincent S.G.P."/>
        </authorList>
    </citation>
    <scope>NUCLEOTIDE SEQUENCE [LARGE SCALE GENOMIC DNA]</scope>
    <source>
        <strain evidence="2 3">ICN19</strain>
    </source>
</reference>